<dbReference type="EnsemblPlants" id="OPUNC06G24870.1">
    <property type="protein sequence ID" value="OPUNC06G24870.1"/>
    <property type="gene ID" value="OPUNC06G24870"/>
</dbReference>
<evidence type="ECO:0000256" key="1">
    <source>
        <dbReference type="SAM" id="MobiDB-lite"/>
    </source>
</evidence>
<protein>
    <submittedName>
        <fullName evidence="2">Uncharacterized protein</fullName>
    </submittedName>
</protein>
<keyword evidence="3" id="KW-1185">Reference proteome</keyword>
<reference evidence="2" key="1">
    <citation type="submission" date="2015-04" db="UniProtKB">
        <authorList>
            <consortium name="EnsemblPlants"/>
        </authorList>
    </citation>
    <scope>IDENTIFICATION</scope>
</reference>
<feature type="compositionally biased region" description="Basic residues" evidence="1">
    <location>
        <begin position="94"/>
        <end position="108"/>
    </location>
</feature>
<dbReference type="Proteomes" id="UP000026962">
    <property type="component" value="Chromosome 6"/>
</dbReference>
<evidence type="ECO:0000313" key="3">
    <source>
        <dbReference type="Proteomes" id="UP000026962"/>
    </source>
</evidence>
<proteinExistence type="predicted"/>
<organism evidence="2">
    <name type="scientific">Oryza punctata</name>
    <name type="common">Red rice</name>
    <dbReference type="NCBI Taxonomy" id="4537"/>
    <lineage>
        <taxon>Eukaryota</taxon>
        <taxon>Viridiplantae</taxon>
        <taxon>Streptophyta</taxon>
        <taxon>Embryophyta</taxon>
        <taxon>Tracheophyta</taxon>
        <taxon>Spermatophyta</taxon>
        <taxon>Magnoliopsida</taxon>
        <taxon>Liliopsida</taxon>
        <taxon>Poales</taxon>
        <taxon>Poaceae</taxon>
        <taxon>BOP clade</taxon>
        <taxon>Oryzoideae</taxon>
        <taxon>Oryzeae</taxon>
        <taxon>Oryzinae</taxon>
        <taxon>Oryza</taxon>
    </lineage>
</organism>
<dbReference type="Gramene" id="OPUNC06G24870.1">
    <property type="protein sequence ID" value="OPUNC06G24870.1"/>
    <property type="gene ID" value="OPUNC06G24870"/>
</dbReference>
<accession>A0A0E0LFL0</accession>
<reference evidence="2" key="2">
    <citation type="submission" date="2018-05" db="EMBL/GenBank/DDBJ databases">
        <title>OpunRS2 (Oryza punctata Reference Sequence Version 2).</title>
        <authorList>
            <person name="Zhang J."/>
            <person name="Kudrna D."/>
            <person name="Lee S."/>
            <person name="Talag J."/>
            <person name="Welchert J."/>
            <person name="Wing R.A."/>
        </authorList>
    </citation>
    <scope>NUCLEOTIDE SEQUENCE [LARGE SCALE GENOMIC DNA]</scope>
</reference>
<feature type="region of interest" description="Disordered" evidence="1">
    <location>
        <begin position="54"/>
        <end position="108"/>
    </location>
</feature>
<sequence>MMHCNLLPNILYAWSISFSDHKKLRSLPCSTAGPLEAGVATNGIKGADKELYKGGGRKEEEALTGSRPPSGVNAVPSSRAAAAAAESQEGKHMVTTRHQLKRHGQQQA</sequence>
<dbReference type="HOGENOM" id="CLU_2201287_0_0_1"/>
<dbReference type="AlphaFoldDB" id="A0A0E0LFL0"/>
<name>A0A0E0LFL0_ORYPU</name>
<evidence type="ECO:0000313" key="2">
    <source>
        <dbReference type="EnsemblPlants" id="OPUNC06G24870.1"/>
    </source>
</evidence>